<dbReference type="GO" id="GO:0010468">
    <property type="term" value="P:regulation of gene expression"/>
    <property type="evidence" value="ECO:0007669"/>
    <property type="project" value="InterPro"/>
</dbReference>
<dbReference type="Pfam" id="PF05145">
    <property type="entry name" value="AbrB"/>
    <property type="match status" value="1"/>
</dbReference>
<feature type="transmembrane region" description="Helical" evidence="1">
    <location>
        <begin position="147"/>
        <end position="171"/>
    </location>
</feature>
<protein>
    <submittedName>
        <fullName evidence="2">AbrB family transcriptional regulator</fullName>
    </submittedName>
</protein>
<dbReference type="NCBIfam" id="TIGR03082">
    <property type="entry name" value="Gneg_AbrB_dup"/>
    <property type="match status" value="2"/>
</dbReference>
<keyword evidence="1" id="KW-1133">Transmembrane helix</keyword>
<dbReference type="Proteomes" id="UP000287687">
    <property type="component" value="Unassembled WGS sequence"/>
</dbReference>
<keyword evidence="1" id="KW-0812">Transmembrane</keyword>
<reference evidence="2 3" key="1">
    <citation type="submission" date="2019-01" db="EMBL/GenBank/DDBJ databases">
        <title>The draft genome of Rhizobium sp. 24NR.</title>
        <authorList>
            <person name="Liu L."/>
            <person name="Liang L."/>
            <person name="Shi S."/>
            <person name="Xu L."/>
            <person name="Wang X."/>
            <person name="Li L."/>
            <person name="Zhang X."/>
        </authorList>
    </citation>
    <scope>NUCLEOTIDE SEQUENCE [LARGE SCALE GENOMIC DNA]</scope>
    <source>
        <strain evidence="2 3">24NR</strain>
    </source>
</reference>
<dbReference type="PIRSF" id="PIRSF038991">
    <property type="entry name" value="Protein_AbrB"/>
    <property type="match status" value="1"/>
</dbReference>
<evidence type="ECO:0000313" key="2">
    <source>
        <dbReference type="EMBL" id="RWX81664.1"/>
    </source>
</evidence>
<accession>A0A444LMY2</accession>
<dbReference type="InterPro" id="IPR007820">
    <property type="entry name" value="AbrB_fam"/>
</dbReference>
<feature type="transmembrane region" description="Helical" evidence="1">
    <location>
        <begin position="183"/>
        <end position="203"/>
    </location>
</feature>
<feature type="transmembrane region" description="Helical" evidence="1">
    <location>
        <begin position="86"/>
        <end position="106"/>
    </location>
</feature>
<dbReference type="RefSeq" id="WP_128441729.1">
    <property type="nucleotide sequence ID" value="NZ_SBIP01000001.1"/>
</dbReference>
<dbReference type="AlphaFoldDB" id="A0A444LMY2"/>
<dbReference type="OrthoDB" id="9809910at2"/>
<keyword evidence="3" id="KW-1185">Reference proteome</keyword>
<proteinExistence type="predicted"/>
<evidence type="ECO:0000313" key="3">
    <source>
        <dbReference type="Proteomes" id="UP000287687"/>
    </source>
</evidence>
<dbReference type="PANTHER" id="PTHR38457">
    <property type="entry name" value="REGULATOR ABRB-RELATED"/>
    <property type="match status" value="1"/>
</dbReference>
<feature type="transmembrane region" description="Helical" evidence="1">
    <location>
        <begin position="118"/>
        <end position="135"/>
    </location>
</feature>
<dbReference type="EMBL" id="SBIP01000001">
    <property type="protein sequence ID" value="RWX81664.1"/>
    <property type="molecule type" value="Genomic_DNA"/>
</dbReference>
<dbReference type="PANTHER" id="PTHR38457:SF1">
    <property type="entry name" value="REGULATOR ABRB-RELATED"/>
    <property type="match status" value="1"/>
</dbReference>
<feature type="transmembrane region" description="Helical" evidence="1">
    <location>
        <begin position="265"/>
        <end position="287"/>
    </location>
</feature>
<feature type="transmembrane region" description="Helical" evidence="1">
    <location>
        <begin position="223"/>
        <end position="244"/>
    </location>
</feature>
<dbReference type="GO" id="GO:0016020">
    <property type="term" value="C:membrane"/>
    <property type="evidence" value="ECO:0007669"/>
    <property type="project" value="InterPro"/>
</dbReference>
<organism evidence="2 3">
    <name type="scientific">Neorhizobium lilium</name>
    <dbReference type="NCBI Taxonomy" id="2503024"/>
    <lineage>
        <taxon>Bacteria</taxon>
        <taxon>Pseudomonadati</taxon>
        <taxon>Pseudomonadota</taxon>
        <taxon>Alphaproteobacteria</taxon>
        <taxon>Hyphomicrobiales</taxon>
        <taxon>Rhizobiaceae</taxon>
        <taxon>Rhizobium/Agrobacterium group</taxon>
        <taxon>Neorhizobium</taxon>
    </lineage>
</organism>
<dbReference type="InterPro" id="IPR017516">
    <property type="entry name" value="AbrB_dup"/>
</dbReference>
<keyword evidence="1" id="KW-0472">Membrane</keyword>
<comment type="caution">
    <text evidence="2">The sequence shown here is derived from an EMBL/GenBank/DDBJ whole genome shotgun (WGS) entry which is preliminary data.</text>
</comment>
<feature type="transmembrane region" description="Helical" evidence="1">
    <location>
        <begin position="325"/>
        <end position="343"/>
    </location>
</feature>
<sequence>MKVSTLPVPLQWFLLLAPGLVLGQVLQLLSLPAALMLGPMVVGIVMARGGCEVRIPGLLHRMAQGVAGCLIAAHLDSALLVRMGEIWPIVIVFVALTFLASCFAGWMSARTSGIDGEVAIWGFLPGMAGTVIAMAHEHGLDSRLVALIQTVRLMVVIATMVVAALFIVGAAVAHPAAGSAPDFTSVSIVLGLALVGALSARYLRFIPSAASLVPLTLGGALQVSGVNLAVPAWLVALAYLAFGAHIGLRMTPEILRAGARALPSLVGAAFLLMALCGVSGAVLSVVAGVDLMSALLATVPGSIDSIALIAVNAGADMTFVMTLQTLRLFAVSIFGPFVARSMVNMLHRWKPS</sequence>
<evidence type="ECO:0000256" key="1">
    <source>
        <dbReference type="SAM" id="Phobius"/>
    </source>
</evidence>
<name>A0A444LMY2_9HYPH</name>
<gene>
    <name evidence="2" type="ORF">EPK99_05240</name>
</gene>